<keyword evidence="16" id="KW-1185">Reference proteome</keyword>
<evidence type="ECO:0000256" key="4">
    <source>
        <dbReference type="ARBA" id="ARBA00022695"/>
    </source>
</evidence>
<evidence type="ECO:0000256" key="10">
    <source>
        <dbReference type="ARBA" id="ARBA00023125"/>
    </source>
</evidence>
<dbReference type="Pfam" id="PF13155">
    <property type="entry name" value="Toprim_2"/>
    <property type="match status" value="1"/>
</dbReference>
<dbReference type="RefSeq" id="WP_015452670.1">
    <property type="nucleotide sequence ID" value="NC_020549.1"/>
</dbReference>
<sequence>MNYPRDFIKDLLIHIPISNLIGQYVDWDRRKTNAVKGDYWACCPFHDEKTPSFHCNDSKGFYYCFSCHVKGDHLSFLSALLGCSFIESVQRLAAIAGVPLPVVDPKIEKKEKIQTDLIRLIEVATDFFHHSLKNARDKRLHYYLDERGIDSHAIEMFKLGYAPDSRYSLREHLRQKGFSEEKIIEAGLLIDGDNSATSYDRFRNRLIFPIRSSRGQVIAFGGRTLSKGESVKYLNSPETILFHKGKNLYNFFGALNYLQKSIRKDVRRNSSSFIILVEGYMDVLSLCQAGVQNVVSSLGTALTEYQLRLLWKLSPRIVLCFDGDDPGLRAAYKAIDLVLCHLIPGNRVNFVLLSRGEDPDSFIRCYGKTAFEKLIVESLPLVDMLWKRETENRSFNTPDERAELEIHLKNCINHIKDQKLRYYYSQAIRDRLQQLFQKYITEHSGYGRYWKKNARHRDQKGPSQRLMQSSLVKGKLSKKPSLREAALLLTLINHPAILQEQYQELADIRYDNNELQKLWSFLFSDFVEQKYFLPEEIHQRLCERGFGELLKQLDRQVRDAGLWSATTEANIVDVRQGYQQALALYKRFRLLSRQKEEIEKQIAQVTAKGEAEKTAILISILHEVHIQIHQIESQEAMIEGFGKMSGRL</sequence>
<dbReference type="SMART" id="SM00493">
    <property type="entry name" value="TOPRIM"/>
    <property type="match status" value="1"/>
</dbReference>
<dbReference type="InterPro" id="IPR002694">
    <property type="entry name" value="Znf_CHC2"/>
</dbReference>
<organism evidence="15 16">
    <name type="scientific">Candidatus Liberibacter asiaticus str. gxpsy</name>
    <dbReference type="NCBI Taxonomy" id="1174529"/>
    <lineage>
        <taxon>Bacteria</taxon>
        <taxon>Pseudomonadati</taxon>
        <taxon>Pseudomonadota</taxon>
        <taxon>Alphaproteobacteria</taxon>
        <taxon>Hyphomicrobiales</taxon>
        <taxon>Rhizobiaceae</taxon>
        <taxon>Liberibacter</taxon>
    </lineage>
</organism>
<evidence type="ECO:0000256" key="5">
    <source>
        <dbReference type="ARBA" id="ARBA00022705"/>
    </source>
</evidence>
<keyword evidence="2 12" id="KW-0639">Primosome</keyword>
<dbReference type="Gene3D" id="3.40.1360.10">
    <property type="match status" value="1"/>
</dbReference>
<keyword evidence="10 12" id="KW-0238">DNA-binding</keyword>
<dbReference type="Gene3D" id="3.90.580.10">
    <property type="entry name" value="Zinc finger, CHC2-type domain"/>
    <property type="match status" value="1"/>
</dbReference>
<evidence type="ECO:0000313" key="15">
    <source>
        <dbReference type="EMBL" id="AGH17074.1"/>
    </source>
</evidence>
<keyword evidence="5 12" id="KW-0235">DNA replication</keyword>
<feature type="domain" description="Toprim" evidence="14">
    <location>
        <begin position="272"/>
        <end position="358"/>
    </location>
</feature>
<accession>A0ABN4B2S0</accession>
<keyword evidence="9" id="KW-0460">Magnesium</keyword>
<keyword evidence="7 12" id="KW-0863">Zinc-finger</keyword>
<dbReference type="PROSITE" id="PS50880">
    <property type="entry name" value="TOPRIM"/>
    <property type="match status" value="1"/>
</dbReference>
<dbReference type="EMBL" id="CP004005">
    <property type="protein sequence ID" value="AGH17074.1"/>
    <property type="molecule type" value="Genomic_DNA"/>
</dbReference>
<dbReference type="InterPro" id="IPR006171">
    <property type="entry name" value="TOPRIM_dom"/>
</dbReference>
<dbReference type="PANTHER" id="PTHR30313:SF2">
    <property type="entry name" value="DNA PRIMASE"/>
    <property type="match status" value="1"/>
</dbReference>
<keyword evidence="11 12" id="KW-0804">Transcription</keyword>
<evidence type="ECO:0000256" key="6">
    <source>
        <dbReference type="ARBA" id="ARBA00022723"/>
    </source>
</evidence>
<dbReference type="EC" id="2.7.7.101" evidence="12"/>
<dbReference type="SUPFAM" id="SSF57783">
    <property type="entry name" value="Zinc beta-ribbon"/>
    <property type="match status" value="1"/>
</dbReference>
<comment type="similarity">
    <text evidence="12 13">Belongs to the DnaG primase family.</text>
</comment>
<comment type="function">
    <text evidence="12 13">RNA polymerase that catalyzes the synthesis of short RNA molecules used as primers for DNA polymerase during DNA replication.</text>
</comment>
<dbReference type="PANTHER" id="PTHR30313">
    <property type="entry name" value="DNA PRIMASE"/>
    <property type="match status" value="1"/>
</dbReference>
<evidence type="ECO:0000256" key="13">
    <source>
        <dbReference type="PIRNR" id="PIRNR002811"/>
    </source>
</evidence>
<evidence type="ECO:0000256" key="12">
    <source>
        <dbReference type="HAMAP-Rule" id="MF_00974"/>
    </source>
</evidence>
<dbReference type="InterPro" id="IPR034151">
    <property type="entry name" value="TOPRIM_DnaG_bac"/>
</dbReference>
<dbReference type="InterPro" id="IPR037068">
    <property type="entry name" value="DNA_primase_core_N_sf"/>
</dbReference>
<dbReference type="InterPro" id="IPR050219">
    <property type="entry name" value="DnaG_primase"/>
</dbReference>
<protein>
    <recommendedName>
        <fullName evidence="12 13">DNA primase</fullName>
        <ecNumber evidence="12">2.7.7.101</ecNumber>
    </recommendedName>
</protein>
<evidence type="ECO:0000256" key="11">
    <source>
        <dbReference type="ARBA" id="ARBA00023163"/>
    </source>
</evidence>
<dbReference type="PIRSF" id="PIRSF002811">
    <property type="entry name" value="DnaG"/>
    <property type="match status" value="1"/>
</dbReference>
<name>A0ABN4B2S0_LIBAS</name>
<dbReference type="InterPro" id="IPR013264">
    <property type="entry name" value="DNAG_N"/>
</dbReference>
<keyword evidence="1 12" id="KW-0240">DNA-directed RNA polymerase</keyword>
<evidence type="ECO:0000259" key="14">
    <source>
        <dbReference type="PROSITE" id="PS50880"/>
    </source>
</evidence>
<reference evidence="15 16" key="1">
    <citation type="journal article" date="2013" name="Genome Announc.">
        <title>Complete Genome Sequence of a Chinese Strain of 'Candidatus Liberibacter asiaticus'.</title>
        <authorList>
            <person name="Lin H."/>
            <person name="Han C.S."/>
            <person name="Liu B."/>
            <person name="Lou B."/>
            <person name="Bai X."/>
            <person name="Deng C."/>
            <person name="Civerolo E.L."/>
            <person name="Gupta G."/>
        </authorList>
    </citation>
    <scope>NUCLEOTIDE SEQUENCE [LARGE SCALE GENOMIC DNA]</scope>
    <source>
        <strain evidence="16">gxpsy</strain>
    </source>
</reference>
<dbReference type="SUPFAM" id="SSF56731">
    <property type="entry name" value="DNA primase core"/>
    <property type="match status" value="1"/>
</dbReference>
<evidence type="ECO:0000256" key="1">
    <source>
        <dbReference type="ARBA" id="ARBA00022478"/>
    </source>
</evidence>
<evidence type="ECO:0000256" key="9">
    <source>
        <dbReference type="ARBA" id="ARBA00022842"/>
    </source>
</evidence>
<dbReference type="CDD" id="cd03364">
    <property type="entry name" value="TOPRIM_DnaG_primases"/>
    <property type="match status" value="1"/>
</dbReference>
<comment type="catalytic activity">
    <reaction evidence="12">
        <text>ssDNA + n NTP = ssDNA/pppN(pN)n-1 hybrid + (n-1) diphosphate.</text>
        <dbReference type="EC" id="2.7.7.101"/>
    </reaction>
</comment>
<comment type="subunit">
    <text evidence="12">Monomer. Interacts with DnaB.</text>
</comment>
<dbReference type="GeneID" id="93077070"/>
<dbReference type="Gene3D" id="3.90.980.10">
    <property type="entry name" value="DNA primase, catalytic core, N-terminal domain"/>
    <property type="match status" value="1"/>
</dbReference>
<dbReference type="NCBIfam" id="TIGR01391">
    <property type="entry name" value="dnaG"/>
    <property type="match status" value="1"/>
</dbReference>
<keyword evidence="4 12" id="KW-0548">Nucleotidyltransferase</keyword>
<dbReference type="InterPro" id="IPR006295">
    <property type="entry name" value="DNA_primase_DnaG"/>
</dbReference>
<feature type="zinc finger region" description="CHC2-type" evidence="12">
    <location>
        <begin position="43"/>
        <end position="67"/>
    </location>
</feature>
<keyword evidence="8 12" id="KW-0862">Zinc</keyword>
<comment type="cofactor">
    <cofactor evidence="12 13">
        <name>Zn(2+)</name>
        <dbReference type="ChEBI" id="CHEBI:29105"/>
    </cofactor>
    <text evidence="12 13">Binds 1 zinc ion per monomer.</text>
</comment>
<dbReference type="Proteomes" id="UP000011820">
    <property type="component" value="Chromosome"/>
</dbReference>
<keyword evidence="3 12" id="KW-0808">Transferase</keyword>
<gene>
    <name evidence="12" type="primary">dnaG</name>
    <name evidence="15" type="ORF">WSI_03520</name>
</gene>
<proteinExistence type="inferred from homology"/>
<dbReference type="SMART" id="SM00400">
    <property type="entry name" value="ZnF_CHCC"/>
    <property type="match status" value="1"/>
</dbReference>
<dbReference type="InterPro" id="IPR036977">
    <property type="entry name" value="DNA_primase_Znf_CHC2"/>
</dbReference>
<evidence type="ECO:0000256" key="2">
    <source>
        <dbReference type="ARBA" id="ARBA00022515"/>
    </source>
</evidence>
<comment type="domain">
    <text evidence="12">Contains an N-terminal zinc-binding domain, a central core domain that contains the primase activity, and a C-terminal DnaB-binding domain.</text>
</comment>
<evidence type="ECO:0000256" key="8">
    <source>
        <dbReference type="ARBA" id="ARBA00022833"/>
    </source>
</evidence>
<dbReference type="Pfam" id="PF08275">
    <property type="entry name" value="DNAG_N"/>
    <property type="match status" value="1"/>
</dbReference>
<keyword evidence="6 12" id="KW-0479">Metal-binding</keyword>
<evidence type="ECO:0000256" key="7">
    <source>
        <dbReference type="ARBA" id="ARBA00022771"/>
    </source>
</evidence>
<dbReference type="InterPro" id="IPR030846">
    <property type="entry name" value="DnaG_bac"/>
</dbReference>
<dbReference type="Pfam" id="PF01807">
    <property type="entry name" value="Zn_ribbon_DnaG"/>
    <property type="match status" value="1"/>
</dbReference>
<dbReference type="HAMAP" id="MF_00974">
    <property type="entry name" value="DNA_primase_DnaG"/>
    <property type="match status" value="1"/>
</dbReference>
<evidence type="ECO:0000313" key="16">
    <source>
        <dbReference type="Proteomes" id="UP000011820"/>
    </source>
</evidence>
<evidence type="ECO:0000256" key="3">
    <source>
        <dbReference type="ARBA" id="ARBA00022679"/>
    </source>
</evidence>